<evidence type="ECO:0000256" key="4">
    <source>
        <dbReference type="PROSITE-ProRule" id="PRU00335"/>
    </source>
</evidence>
<evidence type="ECO:0000256" key="1">
    <source>
        <dbReference type="ARBA" id="ARBA00023015"/>
    </source>
</evidence>
<dbReference type="Proteomes" id="UP000664144">
    <property type="component" value="Unassembled WGS sequence"/>
</dbReference>
<dbReference type="InterPro" id="IPR001647">
    <property type="entry name" value="HTH_TetR"/>
</dbReference>
<proteinExistence type="predicted"/>
<name>A0A939EVL9_9BACT</name>
<dbReference type="PROSITE" id="PS50977">
    <property type="entry name" value="HTH_TETR_2"/>
    <property type="match status" value="1"/>
</dbReference>
<dbReference type="InterPro" id="IPR036271">
    <property type="entry name" value="Tet_transcr_reg_TetR-rel_C_sf"/>
</dbReference>
<dbReference type="PRINTS" id="PR00455">
    <property type="entry name" value="HTHTETR"/>
</dbReference>
<dbReference type="InterPro" id="IPR009057">
    <property type="entry name" value="Homeodomain-like_sf"/>
</dbReference>
<feature type="domain" description="HTH tetR-type" evidence="5">
    <location>
        <begin position="16"/>
        <end position="76"/>
    </location>
</feature>
<dbReference type="RefSeq" id="WP_206983871.1">
    <property type="nucleotide sequence ID" value="NZ_JAFLQZ010000004.1"/>
</dbReference>
<organism evidence="6 7">
    <name type="scientific">Hymenobacter telluris</name>
    <dbReference type="NCBI Taxonomy" id="2816474"/>
    <lineage>
        <taxon>Bacteria</taxon>
        <taxon>Pseudomonadati</taxon>
        <taxon>Bacteroidota</taxon>
        <taxon>Cytophagia</taxon>
        <taxon>Cytophagales</taxon>
        <taxon>Hymenobacteraceae</taxon>
        <taxon>Hymenobacter</taxon>
    </lineage>
</organism>
<dbReference type="PANTHER" id="PTHR30055:SF234">
    <property type="entry name" value="HTH-TYPE TRANSCRIPTIONAL REGULATOR BETI"/>
    <property type="match status" value="1"/>
</dbReference>
<evidence type="ECO:0000313" key="6">
    <source>
        <dbReference type="EMBL" id="MBO0357994.1"/>
    </source>
</evidence>
<feature type="DNA-binding region" description="H-T-H motif" evidence="4">
    <location>
        <begin position="39"/>
        <end position="58"/>
    </location>
</feature>
<keyword evidence="3" id="KW-0804">Transcription</keyword>
<evidence type="ECO:0000256" key="2">
    <source>
        <dbReference type="ARBA" id="ARBA00023125"/>
    </source>
</evidence>
<dbReference type="Gene3D" id="1.10.10.60">
    <property type="entry name" value="Homeodomain-like"/>
    <property type="match status" value="1"/>
</dbReference>
<keyword evidence="1" id="KW-0805">Transcription regulation</keyword>
<comment type="caution">
    <text evidence="6">The sequence shown here is derived from an EMBL/GenBank/DDBJ whole genome shotgun (WGS) entry which is preliminary data.</text>
</comment>
<accession>A0A939EVL9</accession>
<dbReference type="GO" id="GO:0000976">
    <property type="term" value="F:transcription cis-regulatory region binding"/>
    <property type="evidence" value="ECO:0007669"/>
    <property type="project" value="TreeGrafter"/>
</dbReference>
<reference evidence="6" key="1">
    <citation type="submission" date="2021-03" db="EMBL/GenBank/DDBJ databases">
        <authorList>
            <person name="Kim M.K."/>
        </authorList>
    </citation>
    <scope>NUCLEOTIDE SEQUENCE</scope>
    <source>
        <strain evidence="6">BT186</strain>
    </source>
</reference>
<dbReference type="SUPFAM" id="SSF46689">
    <property type="entry name" value="Homeodomain-like"/>
    <property type="match status" value="1"/>
</dbReference>
<keyword evidence="2 4" id="KW-0238">DNA-binding</keyword>
<dbReference type="Gene3D" id="1.10.357.10">
    <property type="entry name" value="Tetracycline Repressor, domain 2"/>
    <property type="match status" value="1"/>
</dbReference>
<dbReference type="SUPFAM" id="SSF48498">
    <property type="entry name" value="Tetracyclin repressor-like, C-terminal domain"/>
    <property type="match status" value="1"/>
</dbReference>
<dbReference type="PANTHER" id="PTHR30055">
    <property type="entry name" value="HTH-TYPE TRANSCRIPTIONAL REGULATOR RUTR"/>
    <property type="match status" value="1"/>
</dbReference>
<dbReference type="GO" id="GO:0003700">
    <property type="term" value="F:DNA-binding transcription factor activity"/>
    <property type="evidence" value="ECO:0007669"/>
    <property type="project" value="TreeGrafter"/>
</dbReference>
<protein>
    <submittedName>
        <fullName evidence="6">TetR/AcrR family transcriptional regulator</fullName>
    </submittedName>
</protein>
<dbReference type="InterPro" id="IPR050109">
    <property type="entry name" value="HTH-type_TetR-like_transc_reg"/>
</dbReference>
<sequence>MSYPTATLLASATKEDALRESVIVAAQRLFQHYGLAKVTLEDIAKAIGKGKSTLYYYYKSKEEIFTAVMDREIGEVMVEMAQAVESATTAEEKLCVFSLTKLRALRKKLALYGIVCKEVNSQAEFTCAMRQSYMKRESVLLRGILRFGIETGELGRLSPTDVEALVFVMLSGLHGMELEMMGNNNFEMLEPAVGILTRSLIHGLKS</sequence>
<evidence type="ECO:0000313" key="7">
    <source>
        <dbReference type="Proteomes" id="UP000664144"/>
    </source>
</evidence>
<dbReference type="AlphaFoldDB" id="A0A939EVL9"/>
<dbReference type="Pfam" id="PF00440">
    <property type="entry name" value="TetR_N"/>
    <property type="match status" value="1"/>
</dbReference>
<evidence type="ECO:0000256" key="3">
    <source>
        <dbReference type="ARBA" id="ARBA00023163"/>
    </source>
</evidence>
<gene>
    <name evidence="6" type="ORF">J0X19_08565</name>
</gene>
<keyword evidence="7" id="KW-1185">Reference proteome</keyword>
<evidence type="ECO:0000259" key="5">
    <source>
        <dbReference type="PROSITE" id="PS50977"/>
    </source>
</evidence>
<dbReference type="EMBL" id="JAFLQZ010000004">
    <property type="protein sequence ID" value="MBO0357994.1"/>
    <property type="molecule type" value="Genomic_DNA"/>
</dbReference>